<evidence type="ECO:0000256" key="5">
    <source>
        <dbReference type="ARBA" id="ARBA00022833"/>
    </source>
</evidence>
<keyword evidence="4 8" id="KW-0863">Zinc-finger</keyword>
<dbReference type="Proteomes" id="UP001166093">
    <property type="component" value="Unassembled WGS sequence"/>
</dbReference>
<evidence type="ECO:0000256" key="3">
    <source>
        <dbReference type="ARBA" id="ARBA00022723"/>
    </source>
</evidence>
<evidence type="ECO:0000256" key="6">
    <source>
        <dbReference type="ARBA" id="ARBA00022845"/>
    </source>
</evidence>
<proteinExistence type="inferred from homology"/>
<name>A0ABS2YG82_POLSP</name>
<dbReference type="EMBL" id="JAAWVQ010144296">
    <property type="protein sequence ID" value="MBN3285186.1"/>
    <property type="molecule type" value="Genomic_DNA"/>
</dbReference>
<organism evidence="11 12">
    <name type="scientific">Polyodon spathula</name>
    <name type="common">North American paddlefish</name>
    <name type="synonym">Squalus spathula</name>
    <dbReference type="NCBI Taxonomy" id="7913"/>
    <lineage>
        <taxon>Eukaryota</taxon>
        <taxon>Metazoa</taxon>
        <taxon>Chordata</taxon>
        <taxon>Craniata</taxon>
        <taxon>Vertebrata</taxon>
        <taxon>Euteleostomi</taxon>
        <taxon>Actinopterygii</taxon>
        <taxon>Chondrostei</taxon>
        <taxon>Acipenseriformes</taxon>
        <taxon>Polyodontidae</taxon>
        <taxon>Polyodon</taxon>
    </lineage>
</organism>
<dbReference type="Gene3D" id="4.10.60.30">
    <property type="entry name" value="Nanos, RNA-binding domain"/>
    <property type="match status" value="1"/>
</dbReference>
<feature type="compositionally biased region" description="Basic and acidic residues" evidence="9">
    <location>
        <begin position="48"/>
        <end position="58"/>
    </location>
</feature>
<dbReference type="PANTHER" id="PTHR12887">
    <property type="entry name" value="NANOS PROTEIN"/>
    <property type="match status" value="1"/>
</dbReference>
<feature type="region of interest" description="Disordered" evidence="9">
    <location>
        <begin position="131"/>
        <end position="154"/>
    </location>
</feature>
<gene>
    <name evidence="11" type="primary">Nanos1_1</name>
    <name evidence="11" type="ORF">GTO93_0000782</name>
</gene>
<feature type="region of interest" description="Disordered" evidence="9">
    <location>
        <begin position="26"/>
        <end position="75"/>
    </location>
</feature>
<reference evidence="11" key="1">
    <citation type="journal article" date="2021" name="Cell">
        <title>Tracing the genetic footprints of vertebrate landing in non-teleost ray-finned fishes.</title>
        <authorList>
            <person name="Bi X."/>
            <person name="Wang K."/>
            <person name="Yang L."/>
            <person name="Pan H."/>
            <person name="Jiang H."/>
            <person name="Wei Q."/>
            <person name="Fang M."/>
            <person name="Yu H."/>
            <person name="Zhu C."/>
            <person name="Cai Y."/>
            <person name="He Y."/>
            <person name="Gan X."/>
            <person name="Zeng H."/>
            <person name="Yu D."/>
            <person name="Zhu Y."/>
            <person name="Jiang H."/>
            <person name="Qiu Q."/>
            <person name="Yang H."/>
            <person name="Zhang Y.E."/>
            <person name="Wang W."/>
            <person name="Zhu M."/>
            <person name="He S."/>
            <person name="Zhang G."/>
        </authorList>
    </citation>
    <scope>NUCLEOTIDE SEQUENCE</scope>
    <source>
        <strain evidence="11">Pddl_001</strain>
    </source>
</reference>
<evidence type="ECO:0000256" key="9">
    <source>
        <dbReference type="SAM" id="MobiDB-lite"/>
    </source>
</evidence>
<dbReference type="InterPro" id="IPR024161">
    <property type="entry name" value="Znf_nanos-typ"/>
</dbReference>
<keyword evidence="6 8" id="KW-0810">Translation regulation</keyword>
<comment type="caution">
    <text evidence="11">The sequence shown here is derived from an EMBL/GenBank/DDBJ whole genome shotgun (WGS) entry which is preliminary data.</text>
</comment>
<evidence type="ECO:0000313" key="12">
    <source>
        <dbReference type="Proteomes" id="UP001166093"/>
    </source>
</evidence>
<evidence type="ECO:0000259" key="10">
    <source>
        <dbReference type="PROSITE" id="PS51522"/>
    </source>
</evidence>
<keyword evidence="12" id="KW-1185">Reference proteome</keyword>
<keyword evidence="7 8" id="KW-0694">RNA-binding</keyword>
<dbReference type="InterPro" id="IPR008705">
    <property type="entry name" value="Nanos/Xcar2"/>
</dbReference>
<evidence type="ECO:0000256" key="7">
    <source>
        <dbReference type="ARBA" id="ARBA00022884"/>
    </source>
</evidence>
<comment type="subcellular location">
    <subcellularLocation>
        <location evidence="1">Cytoplasm</location>
    </subcellularLocation>
</comment>
<dbReference type="InterPro" id="IPR038129">
    <property type="entry name" value="Nanos_sf"/>
</dbReference>
<protein>
    <submittedName>
        <fullName evidence="11">NANO1 protein</fullName>
    </submittedName>
</protein>
<keyword evidence="2" id="KW-0963">Cytoplasm</keyword>
<evidence type="ECO:0000256" key="1">
    <source>
        <dbReference type="ARBA" id="ARBA00004496"/>
    </source>
</evidence>
<dbReference type="Pfam" id="PF05741">
    <property type="entry name" value="zf-nanos"/>
    <property type="match status" value="1"/>
</dbReference>
<keyword evidence="5" id="KW-0862">Zinc</keyword>
<feature type="compositionally biased region" description="Low complexity" evidence="9">
    <location>
        <begin position="144"/>
        <end position="154"/>
    </location>
</feature>
<keyword evidence="3" id="KW-0479">Metal-binding</keyword>
<evidence type="ECO:0000256" key="8">
    <source>
        <dbReference type="PROSITE-ProRule" id="PRU00855"/>
    </source>
</evidence>
<evidence type="ECO:0000256" key="4">
    <source>
        <dbReference type="ARBA" id="ARBA00022771"/>
    </source>
</evidence>
<evidence type="ECO:0000313" key="11">
    <source>
        <dbReference type="EMBL" id="MBN3285186.1"/>
    </source>
</evidence>
<comment type="similarity">
    <text evidence="8">Belongs to the nanos family.</text>
</comment>
<dbReference type="PROSITE" id="PS51522">
    <property type="entry name" value="ZF_NANOS"/>
    <property type="match status" value="1"/>
</dbReference>
<feature type="non-terminal residue" evidence="11">
    <location>
        <position position="154"/>
    </location>
</feature>
<accession>A0ABS2YG82</accession>
<sequence length="154" mass="16676">MDRGNQSFDAWKDYLGLAELVEEMRTRGAAGAEPSPGAAAAGMAATQPDRDTKRDRASEVQSPALSQPDRTHGGSKFCVFCKKNEESKKVYSSHRLKDGDRVLCPYLRRYTCQHCGATGDQAHTKRYCPQRNQDCRGQPGGEAAGSAPGGALLQ</sequence>
<feature type="non-terminal residue" evidence="11">
    <location>
        <position position="1"/>
    </location>
</feature>
<feature type="domain" description="Nanos-type" evidence="10">
    <location>
        <begin position="77"/>
        <end position="130"/>
    </location>
</feature>
<feature type="compositionally biased region" description="Low complexity" evidence="9">
    <location>
        <begin position="28"/>
        <end position="45"/>
    </location>
</feature>
<evidence type="ECO:0000256" key="2">
    <source>
        <dbReference type="ARBA" id="ARBA00022490"/>
    </source>
</evidence>